<evidence type="ECO:0000313" key="12">
    <source>
        <dbReference type="Proteomes" id="UP000054018"/>
    </source>
</evidence>
<evidence type="ECO:0000256" key="9">
    <source>
        <dbReference type="ARBA" id="ARBA00022932"/>
    </source>
</evidence>
<dbReference type="GO" id="GO:0006310">
    <property type="term" value="P:DNA recombination"/>
    <property type="evidence" value="ECO:0007669"/>
    <property type="project" value="UniProtKB-KW"/>
</dbReference>
<keyword evidence="6" id="KW-0460">Magnesium</keyword>
<evidence type="ECO:0000313" key="11">
    <source>
        <dbReference type="EMBL" id="KIK14089.1"/>
    </source>
</evidence>
<keyword evidence="1" id="KW-0548">Nucleotidyltransferase</keyword>
<organism evidence="11 12">
    <name type="scientific">Pisolithus microcarpus 441</name>
    <dbReference type="NCBI Taxonomy" id="765257"/>
    <lineage>
        <taxon>Eukaryota</taxon>
        <taxon>Fungi</taxon>
        <taxon>Dikarya</taxon>
        <taxon>Basidiomycota</taxon>
        <taxon>Agaricomycotina</taxon>
        <taxon>Agaricomycetes</taxon>
        <taxon>Agaricomycetidae</taxon>
        <taxon>Boletales</taxon>
        <taxon>Sclerodermatineae</taxon>
        <taxon>Pisolithaceae</taxon>
        <taxon>Pisolithus</taxon>
    </lineage>
</organism>
<dbReference type="GO" id="GO:0003887">
    <property type="term" value="F:DNA-directed DNA polymerase activity"/>
    <property type="evidence" value="ECO:0007669"/>
    <property type="project" value="UniProtKB-KW"/>
</dbReference>
<keyword evidence="4" id="KW-0255">Endonuclease</keyword>
<keyword evidence="3" id="KW-0479">Metal-binding</keyword>
<evidence type="ECO:0000256" key="5">
    <source>
        <dbReference type="ARBA" id="ARBA00022801"/>
    </source>
</evidence>
<keyword evidence="12" id="KW-1185">Reference proteome</keyword>
<keyword evidence="8" id="KW-0695">RNA-directed DNA polymerase</keyword>
<dbReference type="PANTHER" id="PTHR42648:SF11">
    <property type="entry name" value="TRANSPOSON TY4-P GAG-POL POLYPROTEIN"/>
    <property type="match status" value="1"/>
</dbReference>
<dbReference type="Proteomes" id="UP000054018">
    <property type="component" value="Unassembled WGS sequence"/>
</dbReference>
<name>A0A0C9YJW3_9AGAM</name>
<dbReference type="InterPro" id="IPR039537">
    <property type="entry name" value="Retrotran_Ty1/copia-like"/>
</dbReference>
<dbReference type="GO" id="GO:0003964">
    <property type="term" value="F:RNA-directed DNA polymerase activity"/>
    <property type="evidence" value="ECO:0007669"/>
    <property type="project" value="UniProtKB-KW"/>
</dbReference>
<dbReference type="OrthoDB" id="7691805at2759"/>
<evidence type="ECO:0000256" key="1">
    <source>
        <dbReference type="ARBA" id="ARBA00022695"/>
    </source>
</evidence>
<evidence type="ECO:0000256" key="7">
    <source>
        <dbReference type="ARBA" id="ARBA00022908"/>
    </source>
</evidence>
<accession>A0A0C9YJW3</accession>
<dbReference type="PANTHER" id="PTHR42648">
    <property type="entry name" value="TRANSPOSASE, PUTATIVE-RELATED"/>
    <property type="match status" value="1"/>
</dbReference>
<gene>
    <name evidence="11" type="ORF">PISMIDRAFT_117620</name>
</gene>
<evidence type="ECO:0000256" key="3">
    <source>
        <dbReference type="ARBA" id="ARBA00022723"/>
    </source>
</evidence>
<dbReference type="STRING" id="765257.A0A0C9YJW3"/>
<dbReference type="GO" id="GO:0015074">
    <property type="term" value="P:DNA integration"/>
    <property type="evidence" value="ECO:0007669"/>
    <property type="project" value="UniProtKB-KW"/>
</dbReference>
<dbReference type="AlphaFoldDB" id="A0A0C9YJW3"/>
<evidence type="ECO:0000256" key="8">
    <source>
        <dbReference type="ARBA" id="ARBA00022918"/>
    </source>
</evidence>
<proteinExistence type="predicted"/>
<evidence type="ECO:0008006" key="13">
    <source>
        <dbReference type="Google" id="ProtNLM"/>
    </source>
</evidence>
<keyword evidence="2" id="KW-0540">Nuclease</keyword>
<evidence type="ECO:0000256" key="10">
    <source>
        <dbReference type="ARBA" id="ARBA00023172"/>
    </source>
</evidence>
<sequence>MLDKSGLAKSFWGEALAALVHVWIRCPTDAEHVDGATPYELWHGRKPDVSHLRVWGCTAYVHLQKDQCPALGSHMEKCVFIGCPDIRLQGLEVLQPPHKAHPHLRAS</sequence>
<evidence type="ECO:0000256" key="4">
    <source>
        <dbReference type="ARBA" id="ARBA00022759"/>
    </source>
</evidence>
<keyword evidence="10" id="KW-0233">DNA recombination</keyword>
<dbReference type="EMBL" id="KN833955">
    <property type="protein sequence ID" value="KIK14089.1"/>
    <property type="molecule type" value="Genomic_DNA"/>
</dbReference>
<keyword evidence="7" id="KW-0229">DNA integration</keyword>
<dbReference type="HOGENOM" id="CLU_085149_2_0_1"/>
<evidence type="ECO:0000256" key="2">
    <source>
        <dbReference type="ARBA" id="ARBA00022722"/>
    </source>
</evidence>
<reference evidence="11 12" key="1">
    <citation type="submission" date="2014-04" db="EMBL/GenBank/DDBJ databases">
        <authorList>
            <consortium name="DOE Joint Genome Institute"/>
            <person name="Kuo A."/>
            <person name="Kohler A."/>
            <person name="Costa M.D."/>
            <person name="Nagy L.G."/>
            <person name="Floudas D."/>
            <person name="Copeland A."/>
            <person name="Barry K.W."/>
            <person name="Cichocki N."/>
            <person name="Veneault-Fourrey C."/>
            <person name="LaButti K."/>
            <person name="Lindquist E.A."/>
            <person name="Lipzen A."/>
            <person name="Lundell T."/>
            <person name="Morin E."/>
            <person name="Murat C."/>
            <person name="Sun H."/>
            <person name="Tunlid A."/>
            <person name="Henrissat B."/>
            <person name="Grigoriev I.V."/>
            <person name="Hibbett D.S."/>
            <person name="Martin F."/>
            <person name="Nordberg H.P."/>
            <person name="Cantor M.N."/>
            <person name="Hua S.X."/>
        </authorList>
    </citation>
    <scope>NUCLEOTIDE SEQUENCE [LARGE SCALE GENOMIC DNA]</scope>
    <source>
        <strain evidence="11 12">441</strain>
    </source>
</reference>
<dbReference type="GO" id="GO:0004519">
    <property type="term" value="F:endonuclease activity"/>
    <property type="evidence" value="ECO:0007669"/>
    <property type="project" value="UniProtKB-KW"/>
</dbReference>
<dbReference type="GO" id="GO:0046872">
    <property type="term" value="F:metal ion binding"/>
    <property type="evidence" value="ECO:0007669"/>
    <property type="project" value="UniProtKB-KW"/>
</dbReference>
<dbReference type="GO" id="GO:0016787">
    <property type="term" value="F:hydrolase activity"/>
    <property type="evidence" value="ECO:0007669"/>
    <property type="project" value="UniProtKB-KW"/>
</dbReference>
<keyword evidence="9" id="KW-0808">Transferase</keyword>
<keyword evidence="5" id="KW-0378">Hydrolase</keyword>
<evidence type="ECO:0000256" key="6">
    <source>
        <dbReference type="ARBA" id="ARBA00022842"/>
    </source>
</evidence>
<reference evidence="12" key="2">
    <citation type="submission" date="2015-01" db="EMBL/GenBank/DDBJ databases">
        <title>Evolutionary Origins and Diversification of the Mycorrhizal Mutualists.</title>
        <authorList>
            <consortium name="DOE Joint Genome Institute"/>
            <consortium name="Mycorrhizal Genomics Consortium"/>
            <person name="Kohler A."/>
            <person name="Kuo A."/>
            <person name="Nagy L.G."/>
            <person name="Floudas D."/>
            <person name="Copeland A."/>
            <person name="Barry K.W."/>
            <person name="Cichocki N."/>
            <person name="Veneault-Fourrey C."/>
            <person name="LaButti K."/>
            <person name="Lindquist E.A."/>
            <person name="Lipzen A."/>
            <person name="Lundell T."/>
            <person name="Morin E."/>
            <person name="Murat C."/>
            <person name="Riley R."/>
            <person name="Ohm R."/>
            <person name="Sun H."/>
            <person name="Tunlid A."/>
            <person name="Henrissat B."/>
            <person name="Grigoriev I.V."/>
            <person name="Hibbett D.S."/>
            <person name="Martin F."/>
        </authorList>
    </citation>
    <scope>NUCLEOTIDE SEQUENCE [LARGE SCALE GENOMIC DNA]</scope>
    <source>
        <strain evidence="12">441</strain>
    </source>
</reference>
<keyword evidence="9" id="KW-0239">DNA-directed DNA polymerase</keyword>
<protein>
    <recommendedName>
        <fullName evidence="13">Copia protein</fullName>
    </recommendedName>
</protein>